<evidence type="ECO:0000313" key="1">
    <source>
        <dbReference type="EMBL" id="KAF9510739.1"/>
    </source>
</evidence>
<sequence>MVRRLFQSTGSIQSQVEIIEDVPGAVNPVNAKLVYVQSPNFHETKLTLAWKFEVEMQDNWYEAYMDASHVSRIHTVIDWASDTPAPKPSPVPLEPSYRVWSWGINDPSEGKRSLVSEYDKLASPVGWHSIPTGRGPLARGRLDSGLFLNSTTT</sequence>
<dbReference type="OrthoDB" id="3264193at2759"/>
<reference evidence="1" key="1">
    <citation type="journal article" date="2020" name="Nat. Commun.">
        <title>Large-scale genome sequencing of mycorrhizal fungi provides insights into the early evolution of symbiotic traits.</title>
        <authorList>
            <person name="Miyauchi S."/>
            <person name="Kiss E."/>
            <person name="Kuo A."/>
            <person name="Drula E."/>
            <person name="Kohler A."/>
            <person name="Sanchez-Garcia M."/>
            <person name="Morin E."/>
            <person name="Andreopoulos B."/>
            <person name="Barry K.W."/>
            <person name="Bonito G."/>
            <person name="Buee M."/>
            <person name="Carver A."/>
            <person name="Chen C."/>
            <person name="Cichocki N."/>
            <person name="Clum A."/>
            <person name="Culley D."/>
            <person name="Crous P.W."/>
            <person name="Fauchery L."/>
            <person name="Girlanda M."/>
            <person name="Hayes R.D."/>
            <person name="Keri Z."/>
            <person name="LaButti K."/>
            <person name="Lipzen A."/>
            <person name="Lombard V."/>
            <person name="Magnuson J."/>
            <person name="Maillard F."/>
            <person name="Murat C."/>
            <person name="Nolan M."/>
            <person name="Ohm R.A."/>
            <person name="Pangilinan J."/>
            <person name="Pereira M.F."/>
            <person name="Perotto S."/>
            <person name="Peter M."/>
            <person name="Pfister S."/>
            <person name="Riley R."/>
            <person name="Sitrit Y."/>
            <person name="Stielow J.B."/>
            <person name="Szollosi G."/>
            <person name="Zifcakova L."/>
            <person name="Stursova M."/>
            <person name="Spatafora J.W."/>
            <person name="Tedersoo L."/>
            <person name="Vaario L.M."/>
            <person name="Yamada A."/>
            <person name="Yan M."/>
            <person name="Wang P."/>
            <person name="Xu J."/>
            <person name="Bruns T."/>
            <person name="Baldrian P."/>
            <person name="Vilgalys R."/>
            <person name="Dunand C."/>
            <person name="Henrissat B."/>
            <person name="Grigoriev I.V."/>
            <person name="Hibbett D."/>
            <person name="Nagy L.G."/>
            <person name="Martin F.M."/>
        </authorList>
    </citation>
    <scope>NUCLEOTIDE SEQUENCE</scope>
    <source>
        <strain evidence="1">UP504</strain>
    </source>
</reference>
<dbReference type="InterPro" id="IPR050371">
    <property type="entry name" value="Fungal_virulence_M36"/>
</dbReference>
<comment type="caution">
    <text evidence="1">The sequence shown here is derived from an EMBL/GenBank/DDBJ whole genome shotgun (WGS) entry which is preliminary data.</text>
</comment>
<dbReference type="Proteomes" id="UP000886523">
    <property type="component" value="Unassembled WGS sequence"/>
</dbReference>
<accession>A0A9P6ARK7</accession>
<organism evidence="1 2">
    <name type="scientific">Hydnum rufescens UP504</name>
    <dbReference type="NCBI Taxonomy" id="1448309"/>
    <lineage>
        <taxon>Eukaryota</taxon>
        <taxon>Fungi</taxon>
        <taxon>Dikarya</taxon>
        <taxon>Basidiomycota</taxon>
        <taxon>Agaricomycotina</taxon>
        <taxon>Agaricomycetes</taxon>
        <taxon>Cantharellales</taxon>
        <taxon>Hydnaceae</taxon>
        <taxon>Hydnum</taxon>
    </lineage>
</organism>
<keyword evidence="2" id="KW-1185">Reference proteome</keyword>
<dbReference type="PANTHER" id="PTHR33478">
    <property type="entry name" value="EXTRACELLULAR METALLOPROTEINASE MEP"/>
    <property type="match status" value="1"/>
</dbReference>
<dbReference type="EMBL" id="MU129011">
    <property type="protein sequence ID" value="KAF9510739.1"/>
    <property type="molecule type" value="Genomic_DNA"/>
</dbReference>
<name>A0A9P6ARK7_9AGAM</name>
<proteinExistence type="predicted"/>
<protein>
    <submittedName>
        <fullName evidence="1">Uncharacterized protein</fullName>
    </submittedName>
</protein>
<gene>
    <name evidence="1" type="ORF">BS47DRAFT_1347560</name>
</gene>
<dbReference type="PANTHER" id="PTHR33478:SF1">
    <property type="entry name" value="EXTRACELLULAR METALLOPROTEINASE MEP"/>
    <property type="match status" value="1"/>
</dbReference>
<dbReference type="AlphaFoldDB" id="A0A9P6ARK7"/>
<evidence type="ECO:0000313" key="2">
    <source>
        <dbReference type="Proteomes" id="UP000886523"/>
    </source>
</evidence>